<accession>B7IGH5</accession>
<sequence length="183" mass="22220">MEELLCAENVARIITRLKPIDFKYEEQYKNFFDVINIYLTTKDEELARYILDEEFEDLFEIFKKIICKTKFFNFINPTKRVFYKTFDIGERKVKIYLNTHFHVKHRNKVFYYYILPDMREWNEKTLKHFHRLGNDILNSNLPPDQSEFRIVNVIKGKIIKGCNVSYKYHRAISSVVYESFSNV</sequence>
<evidence type="ECO:0000313" key="2">
    <source>
        <dbReference type="Proteomes" id="UP000002453"/>
    </source>
</evidence>
<organism evidence="1 2">
    <name type="scientific">Thermosipho africanus (strain TCF52B)</name>
    <dbReference type="NCBI Taxonomy" id="484019"/>
    <lineage>
        <taxon>Bacteria</taxon>
        <taxon>Thermotogati</taxon>
        <taxon>Thermotogota</taxon>
        <taxon>Thermotogae</taxon>
        <taxon>Thermotogales</taxon>
        <taxon>Fervidobacteriaceae</taxon>
        <taxon>Thermosipho</taxon>
    </lineage>
</organism>
<dbReference type="RefSeq" id="WP_012579752.1">
    <property type="nucleotide sequence ID" value="NC_011653.1"/>
</dbReference>
<gene>
    <name evidence="1" type="ordered locus">THA_719</name>
</gene>
<dbReference type="OrthoDB" id="48827at2"/>
<keyword evidence="2" id="KW-1185">Reference proteome</keyword>
<evidence type="ECO:0000313" key="1">
    <source>
        <dbReference type="EMBL" id="ACJ75189.1"/>
    </source>
</evidence>
<dbReference type="EMBL" id="CP001185">
    <property type="protein sequence ID" value="ACJ75189.1"/>
    <property type="molecule type" value="Genomic_DNA"/>
</dbReference>
<dbReference type="HOGENOM" id="CLU_1474506_0_0_0"/>
<dbReference type="STRING" id="484019.THA_719"/>
<dbReference type="KEGG" id="taf:THA_719"/>
<proteinExistence type="predicted"/>
<dbReference type="AlphaFoldDB" id="B7IGH5"/>
<protein>
    <submittedName>
        <fullName evidence="1">Uncharacterized protein</fullName>
    </submittedName>
</protein>
<reference evidence="1 2" key="1">
    <citation type="journal article" date="2009" name="J. Bacteriol.">
        <title>The genome of Thermosipho africanus TCF52B: lateral genetic connections to the Firmicutes and Archaea.</title>
        <authorList>
            <person name="Nesboe C.L."/>
            <person name="Bapteste E."/>
            <person name="Curtis B."/>
            <person name="Dahle H."/>
            <person name="Lopez P."/>
            <person name="Macleod D."/>
            <person name="Dlutek M."/>
            <person name="Bowman S."/>
            <person name="Zhaxybayeva O."/>
            <person name="Birkeland N.-K."/>
            <person name="Doolittle W.F."/>
        </authorList>
    </citation>
    <scope>NUCLEOTIDE SEQUENCE [LARGE SCALE GENOMIC DNA]</scope>
    <source>
        <strain evidence="1 2">TCF52B</strain>
    </source>
</reference>
<name>B7IGH5_THEAB</name>
<dbReference type="Proteomes" id="UP000002453">
    <property type="component" value="Chromosome"/>
</dbReference>